<evidence type="ECO:0000313" key="2">
    <source>
        <dbReference type="EMBL" id="VGO22668.1"/>
    </source>
</evidence>
<name>A0A6C2UR10_9BACT</name>
<keyword evidence="3" id="KW-1185">Reference proteome</keyword>
<reference evidence="2 3" key="1">
    <citation type="submission" date="2019-04" db="EMBL/GenBank/DDBJ databases">
        <authorList>
            <person name="Van Vliet M D."/>
        </authorList>
    </citation>
    <scope>NUCLEOTIDE SEQUENCE [LARGE SCALE GENOMIC DNA]</scope>
    <source>
        <strain evidence="2 3">F21</strain>
    </source>
</reference>
<sequence length="1067" mass="112628">MKKTILATLAMSFMTCLGFSAQVVINNDHNPILNISAATFGVVTDGADGVTPSTGTGYADYEGFNTQGASTTYTISGLDLTAVGGTTDDSITYTVNFSGTAGGAATEVTQQLYTKDTVDNTGSLISLSLSSQNGIDENKDEVFFASIGDISSSAGFDAKEISVEFVTLGFNAFKNTEKADVVVGGVTNEFVGNGDDVYDFPEGTTSFSAAPTVGAYRHDSISYKISVTNMVGVKVSNFSVSPTTATSDETSLPVSLSWLAFNLDAGATYVVTADKAVSFVDPSSGSAVSGLTEIGATFDGSLGDVEFTMVVDSGVESITNIAVISVHQVAISLDEDFATGYSDGDLAEQKKWTKMTPSNAFNVVTSAGGSAETMSVSNEFDGVNGTAVYWSDSVNNATSTEWTGSVSFVMSVASKGSEKERVINGATSSFPVANLTDARNVVEIGFTADTAGGFNASDANDVVLGLRCSNQREFKVRFGQDCVTIPLEDIGWDPNWEAVDENGQPTVSGPDFETDPLTVDYWIRKSTVDGLYIANVNVTVGGETYEGSARAISASSAYDAAGVNFVMAHSMQADGSTDLNLVHGTVNYLGLETVAGTPIPMFAPYGLNAVSPGSLMGDISWNGAWEADSISLYRSSDESILGTEVTNVAAGVDTYADTFVGADAGNVFFYTAVANYGVDSTNSNVDALRVLQETELAGWGRSTEIVTAHQAFLVDWDTSVSNQIAPGEYLFNSIATGVGGLIVDSSWYNAAASPELYGMFQRVSSTSTNSDTCKFSNTGRGMRNDVSFGGTDDSMQLGIIDSDDVSGIPKWSGLVWFEDTGLSSSADGDSIYEIELPDWDNSVRMAIRNGSDWYVNDTTFDGADTFKVKLSDASWALVEVATATSTNLMTAGASFAPQTFDNITAVGFFVDNKLTLGGQKINYFGLINATYVSPFAQWTDDHGLYGDDAAADADPDGDEVSNINEWGFGGDPNDAENLGITERGFGVDSGSGTLTYIYPRLKSDPRPTYTLTENTVGLQFDSFVDNESAYTIITNGGEWVGESNFEAVTNIVPVDVAKKFLKLEVTE</sequence>
<dbReference type="Proteomes" id="UP000346198">
    <property type="component" value="Unassembled WGS sequence"/>
</dbReference>
<dbReference type="RefSeq" id="WP_136064202.1">
    <property type="nucleotide sequence ID" value="NZ_CAAHFH010000002.1"/>
</dbReference>
<gene>
    <name evidence="2" type="ORF">SCARR_04763</name>
</gene>
<evidence type="ECO:0000256" key="1">
    <source>
        <dbReference type="SAM" id="SignalP"/>
    </source>
</evidence>
<protein>
    <submittedName>
        <fullName evidence="2">Uncharacterized protein</fullName>
    </submittedName>
</protein>
<dbReference type="EMBL" id="CAAHFH010000002">
    <property type="protein sequence ID" value="VGO22668.1"/>
    <property type="molecule type" value="Genomic_DNA"/>
</dbReference>
<evidence type="ECO:0000313" key="3">
    <source>
        <dbReference type="Proteomes" id="UP000346198"/>
    </source>
</evidence>
<dbReference type="AlphaFoldDB" id="A0A6C2UR10"/>
<keyword evidence="1" id="KW-0732">Signal</keyword>
<organism evidence="2 3">
    <name type="scientific">Pontiella sulfatireligans</name>
    <dbReference type="NCBI Taxonomy" id="2750658"/>
    <lineage>
        <taxon>Bacteria</taxon>
        <taxon>Pseudomonadati</taxon>
        <taxon>Kiritimatiellota</taxon>
        <taxon>Kiritimatiellia</taxon>
        <taxon>Kiritimatiellales</taxon>
        <taxon>Pontiellaceae</taxon>
        <taxon>Pontiella</taxon>
    </lineage>
</organism>
<proteinExistence type="predicted"/>
<accession>A0A6C2UR10</accession>
<feature type="chain" id="PRO_5025365122" evidence="1">
    <location>
        <begin position="22"/>
        <end position="1067"/>
    </location>
</feature>
<feature type="signal peptide" evidence="1">
    <location>
        <begin position="1"/>
        <end position="21"/>
    </location>
</feature>